<dbReference type="SUPFAM" id="SSF51735">
    <property type="entry name" value="NAD(P)-binding Rossmann-fold domains"/>
    <property type="match status" value="1"/>
</dbReference>
<dbReference type="HOGENOM" id="CLU_009116_0_1_1"/>
<evidence type="ECO:0000256" key="15">
    <source>
        <dbReference type="PIRSR" id="PIRSR036497-1"/>
    </source>
</evidence>
<evidence type="ECO:0000256" key="8">
    <source>
        <dbReference type="ARBA" id="ARBA00022697"/>
    </source>
</evidence>
<evidence type="ECO:0000256" key="9">
    <source>
        <dbReference type="ARBA" id="ARBA00022857"/>
    </source>
</evidence>
<evidence type="ECO:0000259" key="18">
    <source>
        <dbReference type="Pfam" id="PF03447"/>
    </source>
</evidence>
<comment type="catalytic activity">
    <reaction evidence="12">
        <text>L-homoserine + NADP(+) = L-aspartate 4-semialdehyde + NADPH + H(+)</text>
        <dbReference type="Rhea" id="RHEA:15761"/>
        <dbReference type="ChEBI" id="CHEBI:15378"/>
        <dbReference type="ChEBI" id="CHEBI:57476"/>
        <dbReference type="ChEBI" id="CHEBI:57783"/>
        <dbReference type="ChEBI" id="CHEBI:58349"/>
        <dbReference type="ChEBI" id="CHEBI:537519"/>
        <dbReference type="EC" id="1.1.1.3"/>
    </reaction>
    <physiologicalReaction direction="right-to-left" evidence="12">
        <dbReference type="Rhea" id="RHEA:15763"/>
    </physiologicalReaction>
</comment>
<dbReference type="InterPro" id="IPR005106">
    <property type="entry name" value="Asp/hSer_DH_NAD-bd"/>
</dbReference>
<evidence type="ECO:0000256" key="14">
    <source>
        <dbReference type="PIRNR" id="PIRNR036497"/>
    </source>
</evidence>
<feature type="binding site" evidence="16">
    <location>
        <begin position="10"/>
        <end position="15"/>
    </location>
    <ligand>
        <name>NADP(+)</name>
        <dbReference type="ChEBI" id="CHEBI:58349"/>
    </ligand>
</feature>
<dbReference type="Pfam" id="PF00742">
    <property type="entry name" value="Homoserine_dh"/>
    <property type="match status" value="1"/>
</dbReference>
<dbReference type="PIRSF" id="PIRSF036497">
    <property type="entry name" value="HDH_short"/>
    <property type="match status" value="1"/>
</dbReference>
<dbReference type="Gene3D" id="3.40.50.720">
    <property type="entry name" value="NAD(P)-binding Rossmann-like Domain"/>
    <property type="match status" value="1"/>
</dbReference>
<gene>
    <name evidence="19" type="ORF">M422DRAFT_61118</name>
</gene>
<dbReference type="UniPathway" id="UPA00050">
    <property type="reaction ID" value="UER00063"/>
</dbReference>
<dbReference type="GO" id="GO:0050661">
    <property type="term" value="F:NADP binding"/>
    <property type="evidence" value="ECO:0007669"/>
    <property type="project" value="InterPro"/>
</dbReference>
<dbReference type="Proteomes" id="UP000054279">
    <property type="component" value="Unassembled WGS sequence"/>
</dbReference>
<dbReference type="SUPFAM" id="SSF55347">
    <property type="entry name" value="Glyceraldehyde-3-phosphate dehydrogenase-like, C-terminal domain"/>
    <property type="match status" value="1"/>
</dbReference>
<evidence type="ECO:0000256" key="6">
    <source>
        <dbReference type="ARBA" id="ARBA00013376"/>
    </source>
</evidence>
<dbReference type="GO" id="GO:0009088">
    <property type="term" value="P:threonine biosynthetic process"/>
    <property type="evidence" value="ECO:0007669"/>
    <property type="project" value="UniProtKB-UniPathway"/>
</dbReference>
<dbReference type="AlphaFoldDB" id="A0A0C9UPT9"/>
<evidence type="ECO:0000256" key="7">
    <source>
        <dbReference type="ARBA" id="ARBA00022605"/>
    </source>
</evidence>
<dbReference type="Gene3D" id="3.30.360.10">
    <property type="entry name" value="Dihydrodipicolinate Reductase, domain 2"/>
    <property type="match status" value="1"/>
</dbReference>
<dbReference type="GO" id="GO:0009090">
    <property type="term" value="P:homoserine biosynthetic process"/>
    <property type="evidence" value="ECO:0007669"/>
    <property type="project" value="TreeGrafter"/>
</dbReference>
<proteinExistence type="inferred from homology"/>
<protein>
    <recommendedName>
        <fullName evidence="6 14">Homoserine dehydrogenase</fullName>
        <shortName evidence="14">HDH</shortName>
        <ecNumber evidence="5 14">1.1.1.3</ecNumber>
    </recommendedName>
</protein>
<keyword evidence="9 14" id="KW-0521">NADP</keyword>
<dbReference type="Pfam" id="PF03447">
    <property type="entry name" value="NAD_binding_3"/>
    <property type="match status" value="1"/>
</dbReference>
<dbReference type="OrthoDB" id="67851at2759"/>
<keyword evidence="20" id="KW-1185">Reference proteome</keyword>
<evidence type="ECO:0000256" key="16">
    <source>
        <dbReference type="PIRSR" id="PIRSR036497-2"/>
    </source>
</evidence>
<dbReference type="EC" id="1.1.1.3" evidence="5 14"/>
<evidence type="ECO:0000313" key="20">
    <source>
        <dbReference type="Proteomes" id="UP000054279"/>
    </source>
</evidence>
<feature type="binding site" evidence="16">
    <location>
        <position position="91"/>
    </location>
    <ligand>
        <name>NADPH</name>
        <dbReference type="ChEBI" id="CHEBI:57783"/>
    </ligand>
</feature>
<feature type="binding site" evidence="16">
    <location>
        <position position="115"/>
    </location>
    <ligand>
        <name>NADPH</name>
        <dbReference type="ChEBI" id="CHEBI:57783"/>
    </ligand>
</feature>
<evidence type="ECO:0000256" key="5">
    <source>
        <dbReference type="ARBA" id="ARBA00013213"/>
    </source>
</evidence>
<dbReference type="PANTHER" id="PTHR43070">
    <property type="match status" value="1"/>
</dbReference>
<keyword evidence="11 14" id="KW-0486">Methionine biosynthesis</keyword>
<feature type="domain" description="Homoserine dehydrogenase catalytic" evidence="17">
    <location>
        <begin position="150"/>
        <end position="357"/>
    </location>
</feature>
<comment type="function">
    <text evidence="13">Catalyzes the conversion of L-aspartate-beta-semialdehyde (L-Asa) to L-homoserine (L-Hse), the third step in the biosynthesis of amino acids that derive from aspartate (the aspartate family of amino acids), including methioinine and threonine, the latter of which is a precursor to isoleucine; production of homoserine leads to a branch-point in the pathway as it can either be O-phosphorylated for processing to threonine, or O-acylated for processing to methionine.</text>
</comment>
<name>A0A0C9UPT9_SPHS4</name>
<evidence type="ECO:0000256" key="11">
    <source>
        <dbReference type="ARBA" id="ARBA00023167"/>
    </source>
</evidence>
<evidence type="ECO:0000256" key="10">
    <source>
        <dbReference type="ARBA" id="ARBA00023002"/>
    </source>
</evidence>
<reference evidence="19 20" key="1">
    <citation type="submission" date="2014-06" db="EMBL/GenBank/DDBJ databases">
        <title>Evolutionary Origins and Diversification of the Mycorrhizal Mutualists.</title>
        <authorList>
            <consortium name="DOE Joint Genome Institute"/>
            <consortium name="Mycorrhizal Genomics Consortium"/>
            <person name="Kohler A."/>
            <person name="Kuo A."/>
            <person name="Nagy L.G."/>
            <person name="Floudas D."/>
            <person name="Copeland A."/>
            <person name="Barry K.W."/>
            <person name="Cichocki N."/>
            <person name="Veneault-Fourrey C."/>
            <person name="LaButti K."/>
            <person name="Lindquist E.A."/>
            <person name="Lipzen A."/>
            <person name="Lundell T."/>
            <person name="Morin E."/>
            <person name="Murat C."/>
            <person name="Riley R."/>
            <person name="Ohm R."/>
            <person name="Sun H."/>
            <person name="Tunlid A."/>
            <person name="Henrissat B."/>
            <person name="Grigoriev I.V."/>
            <person name="Hibbett D.S."/>
            <person name="Martin F."/>
        </authorList>
    </citation>
    <scope>NUCLEOTIDE SEQUENCE [LARGE SCALE GENOMIC DNA]</scope>
    <source>
        <strain evidence="19 20">SS14</strain>
    </source>
</reference>
<dbReference type="FunFam" id="3.30.360.10:FF:000006">
    <property type="entry name" value="Bifunctional aspartokinase/homoserine dehydrogenase"/>
    <property type="match status" value="1"/>
</dbReference>
<evidence type="ECO:0000256" key="1">
    <source>
        <dbReference type="ARBA" id="ARBA00001920"/>
    </source>
</evidence>
<dbReference type="InterPro" id="IPR011147">
    <property type="entry name" value="Bifunc_Aspkin/hSer_DH"/>
</dbReference>
<dbReference type="InterPro" id="IPR022697">
    <property type="entry name" value="HDH_short"/>
</dbReference>
<accession>A0A0C9UPT9</accession>
<dbReference type="EMBL" id="KN837175">
    <property type="protein sequence ID" value="KIJ36774.1"/>
    <property type="molecule type" value="Genomic_DNA"/>
</dbReference>
<sequence>MSILNVAVIGTGLVGKEFISQLLSVPHSCFRLVSVSSSKRTYFSQNGIAASDWQDNLLKSTVKLDLAGLLTDLTVLTPHGLGARAVVVDNTASDAIATFYPEFLKAGIHVVTPNKKGWSGELSLWQKVDLAAKEGDAKMLGEATVGAGLPIVGTLKDMVGTGDKVIKIEGVLSGTLSYIFNEFSTVSGTGPSFSSVVKIAKEKGYTEPHPADDLSGNDVARKLTILSRHIPSLLHLLPHGYTSVDVRSLVPEGLEDVVSGDEFLEKLPAFDEQYDKLRAEAFKEGKVLRFVGIIDVANKIVRASLEKYPVTHPFATSLGGSDNIIAFRTERYTRPLIVQGAGAGAAVTAAGVLSDLLRLV</sequence>
<dbReference type="GO" id="GO:0009086">
    <property type="term" value="P:methionine biosynthetic process"/>
    <property type="evidence" value="ECO:0007669"/>
    <property type="project" value="UniProtKB-KW"/>
</dbReference>
<evidence type="ECO:0000256" key="4">
    <source>
        <dbReference type="ARBA" id="ARBA00006753"/>
    </source>
</evidence>
<keyword evidence="7 14" id="KW-0028">Amino-acid biosynthesis</keyword>
<comment type="similarity">
    <text evidence="4 14">Belongs to the homoserine dehydrogenase family.</text>
</comment>
<evidence type="ECO:0000313" key="19">
    <source>
        <dbReference type="EMBL" id="KIJ36774.1"/>
    </source>
</evidence>
<comment type="pathway">
    <text evidence="2">Amino-acid biosynthesis; L-threonine biosynthesis; L-threonine from L-aspartate: step 3/5.</text>
</comment>
<dbReference type="InterPro" id="IPR001342">
    <property type="entry name" value="HDH_cat"/>
</dbReference>
<evidence type="ECO:0000259" key="17">
    <source>
        <dbReference type="Pfam" id="PF00742"/>
    </source>
</evidence>
<feature type="domain" description="Aspartate/homoserine dehydrogenase NAD-binding" evidence="18">
    <location>
        <begin position="10"/>
        <end position="139"/>
    </location>
</feature>
<evidence type="ECO:0000256" key="2">
    <source>
        <dbReference type="ARBA" id="ARBA00005056"/>
    </source>
</evidence>
<feature type="active site" description="Proton donor" evidence="15">
    <location>
        <position position="222"/>
    </location>
</feature>
<evidence type="ECO:0000256" key="3">
    <source>
        <dbReference type="ARBA" id="ARBA00005062"/>
    </source>
</evidence>
<dbReference type="PANTHER" id="PTHR43070:SF5">
    <property type="entry name" value="HOMOSERINE DEHYDROGENASE"/>
    <property type="match status" value="1"/>
</dbReference>
<dbReference type="GO" id="GO:0004412">
    <property type="term" value="F:homoserine dehydrogenase activity"/>
    <property type="evidence" value="ECO:0007669"/>
    <property type="project" value="UniProtKB-EC"/>
</dbReference>
<dbReference type="InterPro" id="IPR036291">
    <property type="entry name" value="NAD(P)-bd_dom_sf"/>
</dbReference>
<comment type="pathway">
    <text evidence="3">Amino-acid biosynthesis; L-methionine biosynthesis via de novo pathway; L-homoserine from L-aspartate: step 3/3.</text>
</comment>
<feature type="binding site" evidence="16">
    <location>
        <position position="207"/>
    </location>
    <ligand>
        <name>L-homoserine</name>
        <dbReference type="ChEBI" id="CHEBI:57476"/>
    </ligand>
</feature>
<organism evidence="19 20">
    <name type="scientific">Sphaerobolus stellatus (strain SS14)</name>
    <dbReference type="NCBI Taxonomy" id="990650"/>
    <lineage>
        <taxon>Eukaryota</taxon>
        <taxon>Fungi</taxon>
        <taxon>Dikarya</taxon>
        <taxon>Basidiomycota</taxon>
        <taxon>Agaricomycotina</taxon>
        <taxon>Agaricomycetes</taxon>
        <taxon>Phallomycetidae</taxon>
        <taxon>Geastrales</taxon>
        <taxon>Sphaerobolaceae</taxon>
        <taxon>Sphaerobolus</taxon>
    </lineage>
</organism>
<dbReference type="UniPathway" id="UPA00051">
    <property type="reaction ID" value="UER00465"/>
</dbReference>
<comment type="cofactor">
    <cofactor evidence="1">
        <name>a metal cation</name>
        <dbReference type="ChEBI" id="CHEBI:25213"/>
    </cofactor>
</comment>
<evidence type="ECO:0000256" key="12">
    <source>
        <dbReference type="ARBA" id="ARBA00048841"/>
    </source>
</evidence>
<evidence type="ECO:0000256" key="13">
    <source>
        <dbReference type="ARBA" id="ARBA00059589"/>
    </source>
</evidence>
<keyword evidence="8 14" id="KW-0791">Threonine biosynthesis</keyword>
<keyword evidence="10 14" id="KW-0560">Oxidoreductase</keyword>